<evidence type="ECO:0000313" key="2">
    <source>
        <dbReference type="EMBL" id="CUG73552.1"/>
    </source>
</evidence>
<keyword evidence="3" id="KW-1185">Reference proteome</keyword>
<dbReference type="EMBL" id="CYKH01000965">
    <property type="protein sequence ID" value="CUG73552.1"/>
    <property type="molecule type" value="Genomic_DNA"/>
</dbReference>
<name>A0A0S4J434_BODSA</name>
<sequence>MYAALRCIAFPSSLQPVWVVALPSTVVSVVQIAALSTGCPADVISVAVGLMIALGPLCALIMIALWAPINVIHVPYRRSSKFSCRATLERVFKPSWSWESRDGQESIQPENKLRHCYLLLREYRSLPYAALEASVLVAVGVLTAMSGHGSNSQCASAAALLAVLYAAQLIICILCRPFMTHFSLSYAWLTLTLTMLSAILQFSSFLVSGSSESAQLLLQLSLVASLCDLWVLGASIVKTLIDFAELAVTLHTFMRPVRQPPLMPESSLLNNDESDEHVLEEMQSLLVPESLCDNFCTLDADLDTNRLSGTLTATQFLLLMPRPSTTALQCSMLTNNIRLL</sequence>
<keyword evidence="1" id="KW-0472">Membrane</keyword>
<keyword evidence="1" id="KW-1133">Transmembrane helix</keyword>
<feature type="transmembrane region" description="Helical" evidence="1">
    <location>
        <begin position="43"/>
        <end position="69"/>
    </location>
</feature>
<accession>A0A0S4J434</accession>
<protein>
    <submittedName>
        <fullName evidence="2">Transmembrane protein, putative</fullName>
    </submittedName>
</protein>
<feature type="transmembrane region" description="Helical" evidence="1">
    <location>
        <begin position="128"/>
        <end position="149"/>
    </location>
</feature>
<dbReference type="VEuPathDB" id="TriTrypDB:BSAL_84230"/>
<dbReference type="Proteomes" id="UP000051952">
    <property type="component" value="Unassembled WGS sequence"/>
</dbReference>
<feature type="transmembrane region" description="Helical" evidence="1">
    <location>
        <begin position="155"/>
        <end position="174"/>
    </location>
</feature>
<gene>
    <name evidence="2" type="ORF">BSAL_84230</name>
</gene>
<evidence type="ECO:0000256" key="1">
    <source>
        <dbReference type="SAM" id="Phobius"/>
    </source>
</evidence>
<reference evidence="3" key="1">
    <citation type="submission" date="2015-09" db="EMBL/GenBank/DDBJ databases">
        <authorList>
            <consortium name="Pathogen Informatics"/>
        </authorList>
    </citation>
    <scope>NUCLEOTIDE SEQUENCE [LARGE SCALE GENOMIC DNA]</scope>
    <source>
        <strain evidence="3">Lake Konstanz</strain>
    </source>
</reference>
<keyword evidence="1 2" id="KW-0812">Transmembrane</keyword>
<organism evidence="2 3">
    <name type="scientific">Bodo saltans</name>
    <name type="common">Flagellated protozoan</name>
    <dbReference type="NCBI Taxonomy" id="75058"/>
    <lineage>
        <taxon>Eukaryota</taxon>
        <taxon>Discoba</taxon>
        <taxon>Euglenozoa</taxon>
        <taxon>Kinetoplastea</taxon>
        <taxon>Metakinetoplastina</taxon>
        <taxon>Eubodonida</taxon>
        <taxon>Bodonidae</taxon>
        <taxon>Bodo</taxon>
    </lineage>
</organism>
<evidence type="ECO:0000313" key="3">
    <source>
        <dbReference type="Proteomes" id="UP000051952"/>
    </source>
</evidence>
<feature type="transmembrane region" description="Helical" evidence="1">
    <location>
        <begin position="186"/>
        <end position="209"/>
    </location>
</feature>
<dbReference type="AlphaFoldDB" id="A0A0S4J434"/>
<proteinExistence type="predicted"/>